<dbReference type="Gene3D" id="3.10.100.10">
    <property type="entry name" value="Mannose-Binding Protein A, subunit A"/>
    <property type="match status" value="1"/>
</dbReference>
<dbReference type="AlphaFoldDB" id="A0A6J2XK36"/>
<dbReference type="SUPFAM" id="SSF56436">
    <property type="entry name" value="C-type lectin-like"/>
    <property type="match status" value="1"/>
</dbReference>
<dbReference type="SMART" id="SM00034">
    <property type="entry name" value="CLECT"/>
    <property type="match status" value="1"/>
</dbReference>
<dbReference type="Pfam" id="PF00059">
    <property type="entry name" value="Lectin_C"/>
    <property type="match status" value="1"/>
</dbReference>
<dbReference type="InterPro" id="IPR050111">
    <property type="entry name" value="C-type_lectin/snaclec_domain"/>
</dbReference>
<accession>A0A6J2XK36</accession>
<dbReference type="Proteomes" id="UP000504635">
    <property type="component" value="Unplaced"/>
</dbReference>
<feature type="chain" id="PRO_5026654722" evidence="1">
    <location>
        <begin position="28"/>
        <end position="176"/>
    </location>
</feature>
<protein>
    <submittedName>
        <fullName evidence="4">Perlucin-like</fullName>
    </submittedName>
</protein>
<organism evidence="3 4">
    <name type="scientific">Sitophilus oryzae</name>
    <name type="common">Rice weevil</name>
    <name type="synonym">Curculio oryzae</name>
    <dbReference type="NCBI Taxonomy" id="7048"/>
    <lineage>
        <taxon>Eukaryota</taxon>
        <taxon>Metazoa</taxon>
        <taxon>Ecdysozoa</taxon>
        <taxon>Arthropoda</taxon>
        <taxon>Hexapoda</taxon>
        <taxon>Insecta</taxon>
        <taxon>Pterygota</taxon>
        <taxon>Neoptera</taxon>
        <taxon>Endopterygota</taxon>
        <taxon>Coleoptera</taxon>
        <taxon>Polyphaga</taxon>
        <taxon>Cucujiformia</taxon>
        <taxon>Curculionidae</taxon>
        <taxon>Dryophthorinae</taxon>
        <taxon>Sitophilus</taxon>
    </lineage>
</organism>
<dbReference type="PANTHER" id="PTHR22803">
    <property type="entry name" value="MANNOSE, PHOSPHOLIPASE, LECTIN RECEPTOR RELATED"/>
    <property type="match status" value="1"/>
</dbReference>
<name>A0A6J2XK36_SITOR</name>
<keyword evidence="3" id="KW-1185">Reference proteome</keyword>
<dbReference type="FunCoup" id="A0A6J2XK36">
    <property type="interactions" value="3"/>
</dbReference>
<evidence type="ECO:0000259" key="2">
    <source>
        <dbReference type="PROSITE" id="PS50041"/>
    </source>
</evidence>
<dbReference type="InterPro" id="IPR016187">
    <property type="entry name" value="CTDL_fold"/>
</dbReference>
<dbReference type="GeneID" id="115878801"/>
<proteinExistence type="predicted"/>
<reference evidence="4" key="1">
    <citation type="submission" date="2025-08" db="UniProtKB">
        <authorList>
            <consortium name="RefSeq"/>
        </authorList>
    </citation>
    <scope>IDENTIFICATION</scope>
    <source>
        <tissue evidence="4">Gonads</tissue>
    </source>
</reference>
<keyword evidence="1" id="KW-0732">Signal</keyword>
<gene>
    <name evidence="4" type="primary">LOC115878801</name>
</gene>
<evidence type="ECO:0000313" key="4">
    <source>
        <dbReference type="RefSeq" id="XP_030751265.1"/>
    </source>
</evidence>
<dbReference type="KEGG" id="soy:115878801"/>
<dbReference type="OrthoDB" id="7962197at2759"/>
<evidence type="ECO:0000313" key="3">
    <source>
        <dbReference type="Proteomes" id="UP000504635"/>
    </source>
</evidence>
<evidence type="ECO:0000256" key="1">
    <source>
        <dbReference type="SAM" id="SignalP"/>
    </source>
</evidence>
<dbReference type="RefSeq" id="XP_030751265.1">
    <property type="nucleotide sequence ID" value="XM_030895405.1"/>
</dbReference>
<dbReference type="InterPro" id="IPR001304">
    <property type="entry name" value="C-type_lectin-like"/>
</dbReference>
<dbReference type="PROSITE" id="PS50041">
    <property type="entry name" value="C_TYPE_LECTIN_2"/>
    <property type="match status" value="1"/>
</dbReference>
<feature type="signal peptide" evidence="1">
    <location>
        <begin position="1"/>
        <end position="27"/>
    </location>
</feature>
<dbReference type="CDD" id="cd00037">
    <property type="entry name" value="CLECT"/>
    <property type="match status" value="1"/>
</dbReference>
<dbReference type="InterPro" id="IPR016186">
    <property type="entry name" value="C-type_lectin-like/link_sf"/>
</dbReference>
<sequence length="176" mass="20320">MMLTQLITRRTTILSFLALILCETLYGSEIPQSRSSKSYKSKEKVDKKYYVSPDKGNQFRAYIYCISAGLELATVESEEETDMLNEVLEKDDLKEGWNEGYWLSGSSLADPEKLEYYWVSTGQKVIYTNWAKNQPDNAGKKEFCIGVGLVDKKIAWNDYDPETELRYICQTRRPCC</sequence>
<dbReference type="InParanoid" id="A0A6J2XK36"/>
<feature type="domain" description="C-type lectin" evidence="2">
    <location>
        <begin position="49"/>
        <end position="170"/>
    </location>
</feature>